<evidence type="ECO:0000313" key="1">
    <source>
        <dbReference type="EMBL" id="MDT0419633.1"/>
    </source>
</evidence>
<reference evidence="2" key="1">
    <citation type="submission" date="2023-07" db="EMBL/GenBank/DDBJ databases">
        <title>30 novel species of actinomycetes from the DSMZ collection.</title>
        <authorList>
            <person name="Nouioui I."/>
        </authorList>
    </citation>
    <scope>NUCLEOTIDE SEQUENCE [LARGE SCALE GENOMIC DNA]</scope>
    <source>
        <strain evidence="2">DSM 41982</strain>
    </source>
</reference>
<name>A0ABD5EF06_9ACTN</name>
<dbReference type="Proteomes" id="UP001183607">
    <property type="component" value="Unassembled WGS sequence"/>
</dbReference>
<organism evidence="1 2">
    <name type="scientific">Streptomyces evansiae</name>
    <dbReference type="NCBI Taxonomy" id="3075535"/>
    <lineage>
        <taxon>Bacteria</taxon>
        <taxon>Bacillati</taxon>
        <taxon>Actinomycetota</taxon>
        <taxon>Actinomycetes</taxon>
        <taxon>Kitasatosporales</taxon>
        <taxon>Streptomycetaceae</taxon>
        <taxon>Streptomyces</taxon>
    </lineage>
</organism>
<dbReference type="RefSeq" id="WP_254667445.1">
    <property type="nucleotide sequence ID" value="NZ_JAVRER010000094.1"/>
</dbReference>
<protein>
    <submittedName>
        <fullName evidence="1">Uncharacterized protein</fullName>
    </submittedName>
</protein>
<sequence length="96" mass="10634">MTLVPPPFMWGCTSCLLLYAGVLREARVGDGAVRAQLALAAHLVEDHPDDVPPPHGEGCRVCPGYASAAEPTEVARLWAEHRVREYFLPERAARRW</sequence>
<dbReference type="AlphaFoldDB" id="A0ABD5EF06"/>
<evidence type="ECO:0000313" key="2">
    <source>
        <dbReference type="Proteomes" id="UP001183607"/>
    </source>
</evidence>
<accession>A0ABD5EF06</accession>
<proteinExistence type="predicted"/>
<comment type="caution">
    <text evidence="1">The sequence shown here is derived from an EMBL/GenBank/DDBJ whole genome shotgun (WGS) entry which is preliminary data.</text>
</comment>
<gene>
    <name evidence="1" type="ORF">RM574_29600</name>
</gene>
<dbReference type="EMBL" id="JAVRER010000094">
    <property type="protein sequence ID" value="MDT0419633.1"/>
    <property type="molecule type" value="Genomic_DNA"/>
</dbReference>